<dbReference type="Proteomes" id="UP000016928">
    <property type="component" value="Unassembled WGS sequence"/>
</dbReference>
<reference evidence="2" key="2">
    <citation type="journal article" date="2014" name="PLoS ONE">
        <title>Genome and Transcriptome Analysis of the Fungal Pathogen Fusarium oxysporum f. sp. cubense Causing Banana Vascular Wilt Disease.</title>
        <authorList>
            <person name="Guo L."/>
            <person name="Han L."/>
            <person name="Yang L."/>
            <person name="Zeng H."/>
            <person name="Fan D."/>
            <person name="Zhu Y."/>
            <person name="Feng Y."/>
            <person name="Wang G."/>
            <person name="Peng C."/>
            <person name="Jiang X."/>
            <person name="Zhou D."/>
            <person name="Ni P."/>
            <person name="Liang C."/>
            <person name="Liu L."/>
            <person name="Wang J."/>
            <person name="Mao C."/>
            <person name="Fang X."/>
            <person name="Peng M."/>
            <person name="Huang J."/>
        </authorList>
    </citation>
    <scope>NUCLEOTIDE SEQUENCE [LARGE SCALE GENOMIC DNA]</scope>
    <source>
        <strain evidence="2">race 1</strain>
    </source>
</reference>
<accession>N4U6T7</accession>
<reference evidence="2" key="1">
    <citation type="submission" date="2012-09" db="EMBL/GenBank/DDBJ databases">
        <title>Genome sequencing and comparative transcriptomics of race 1 and race 4 of banana pathogen: Fusarium oxysporum f. sp. cubense.</title>
        <authorList>
            <person name="Fang X."/>
            <person name="Huang J."/>
        </authorList>
    </citation>
    <scope>NUCLEOTIDE SEQUENCE [LARGE SCALE GENOMIC DNA]</scope>
    <source>
        <strain evidence="2">race 1</strain>
    </source>
</reference>
<dbReference type="OrthoDB" id="3231004at2759"/>
<evidence type="ECO:0000313" key="1">
    <source>
        <dbReference type="EMBL" id="ENH70879.1"/>
    </source>
</evidence>
<evidence type="ECO:0000313" key="2">
    <source>
        <dbReference type="Proteomes" id="UP000016928"/>
    </source>
</evidence>
<dbReference type="OMA" id="NDNIKEW"/>
<dbReference type="VEuPathDB" id="FungiDB:FOC1_g10003332"/>
<dbReference type="EMBL" id="KB730179">
    <property type="protein sequence ID" value="ENH70879.1"/>
    <property type="molecule type" value="Genomic_DNA"/>
</dbReference>
<organism evidence="1 2">
    <name type="scientific">Fusarium oxysporum f. sp. cubense (strain race 1)</name>
    <name type="common">Panama disease fungus</name>
    <dbReference type="NCBI Taxonomy" id="1229664"/>
    <lineage>
        <taxon>Eukaryota</taxon>
        <taxon>Fungi</taxon>
        <taxon>Dikarya</taxon>
        <taxon>Ascomycota</taxon>
        <taxon>Pezizomycotina</taxon>
        <taxon>Sordariomycetes</taxon>
        <taxon>Hypocreomycetidae</taxon>
        <taxon>Hypocreales</taxon>
        <taxon>Nectriaceae</taxon>
        <taxon>Fusarium</taxon>
        <taxon>Fusarium oxysporum species complex</taxon>
    </lineage>
</organism>
<dbReference type="AlphaFoldDB" id="N4U6T7"/>
<dbReference type="HOGENOM" id="CLU_014625_0_0_1"/>
<name>N4U6T7_FUSC1</name>
<proteinExistence type="predicted"/>
<dbReference type="STRING" id="1229664.N4U6T7"/>
<gene>
    <name evidence="1" type="ORF">FOC1_g10003332</name>
</gene>
<sequence>MALMLAPYNGAMRLGMGFNSYTQTLCVNDVVRKPGNIPAAETDLRAAQLTQKTDAATFKSKQITAGTQQDQPQEVLDGASGTISRVVVDGQKEVSQVVSWEASFIENGSEVLKKLDVSGALSIKMAGMGQLSGKAAFVDSTDIKNADIKYLVHVKVTNQRLIADNITEFAPIDYIEPGQFTEIYGDCFISGFIEGGEFDALVTVTTEETIKKNSLSGGLELGANISGFDVAGRVDGGVENNSNDKKARTKISVTWSGGGDIRNDNIKEWTLESLKAVAMSFPDAVAARSDAVLTKYTSLRSYHEQTRKGSPLDYENAGVYTAALYDAYTDYKMMWGQIHTSMPLPNVQYFQY</sequence>
<protein>
    <submittedName>
        <fullName evidence="1">Uncharacterized protein</fullName>
    </submittedName>
</protein>